<dbReference type="PROSITE" id="PS50949">
    <property type="entry name" value="HTH_GNTR"/>
    <property type="match status" value="1"/>
</dbReference>
<reference evidence="7 9" key="1">
    <citation type="submission" date="2006-04" db="EMBL/GenBank/DDBJ databases">
        <authorList>
            <person name="Nierman W.C."/>
        </authorList>
    </citation>
    <scope>NUCLEOTIDE SEQUENCE [LARGE SCALE GENOMIC DNA]</scope>
    <source>
        <strain evidence="7 9">DW4/3-1</strain>
    </source>
</reference>
<keyword evidence="3" id="KW-0804">Transcription</keyword>
<keyword evidence="1" id="KW-0805">Transcription regulation</keyword>
<dbReference type="InterPro" id="IPR000524">
    <property type="entry name" value="Tscrpt_reg_HTH_GntR"/>
</dbReference>
<evidence type="ECO:0000313" key="9">
    <source>
        <dbReference type="Proteomes" id="UP000032702"/>
    </source>
</evidence>
<dbReference type="Proteomes" id="UP000001351">
    <property type="component" value="Chromosome"/>
</dbReference>
<sequence>MEWVGLVGRVEQDLERMISQGLLPQDGFLPSENSLAKHYGLSRSTVREALKRLAARALIEQHPGRRSRALPLEGAVTLENLGVVLEGPGAAQPERRKLLEGFLALKRETAVELLAACCQQASARDLDTLAGLCFELAEAARWDDNPGRWVELEFALLRQAARAVERPGQALLLQSLERSYRGMARRLVPHLNAQATRQWALCALHALAGKDAQPLRQALPALLQASDEHLLASLPTPQEPRGSSLPPPCADTAPSHPTPEHGEATERLSEANGPILSACPTGSSQRPPTGSPPPEAPFSDSHDPLVGGAPGAEVPRGQEASRRVPLGLQKRPTQALSGSGTGGEFLGRQSGHLLLDGTKENEPGGACTAVFGDADT</sequence>
<dbReference type="HOGENOM" id="CLU_054351_1_0_7"/>
<dbReference type="Proteomes" id="UP000032702">
    <property type="component" value="Unassembled WGS sequence"/>
</dbReference>
<evidence type="ECO:0000313" key="7">
    <source>
        <dbReference type="EMBL" id="EAU69050.1"/>
    </source>
</evidence>
<dbReference type="GO" id="GO:0003700">
    <property type="term" value="F:DNA-binding transcription factor activity"/>
    <property type="evidence" value="ECO:0007669"/>
    <property type="project" value="InterPro"/>
</dbReference>
<dbReference type="EMBL" id="AAMD01000009">
    <property type="protein sequence ID" value="EAU69050.1"/>
    <property type="molecule type" value="Genomic_DNA"/>
</dbReference>
<dbReference type="InterPro" id="IPR036390">
    <property type="entry name" value="WH_DNA-bd_sf"/>
</dbReference>
<dbReference type="AlphaFoldDB" id="Q09BD1"/>
<feature type="region of interest" description="Disordered" evidence="4">
    <location>
        <begin position="233"/>
        <end position="376"/>
    </location>
</feature>
<evidence type="ECO:0000313" key="8">
    <source>
        <dbReference type="Proteomes" id="UP000001351"/>
    </source>
</evidence>
<dbReference type="SUPFAM" id="SSF46785">
    <property type="entry name" value="Winged helix' DNA-binding domain"/>
    <property type="match status" value="1"/>
</dbReference>
<evidence type="ECO:0000256" key="1">
    <source>
        <dbReference type="ARBA" id="ARBA00023015"/>
    </source>
</evidence>
<evidence type="ECO:0000256" key="4">
    <source>
        <dbReference type="SAM" id="MobiDB-lite"/>
    </source>
</evidence>
<feature type="domain" description="HTH gntR-type" evidence="5">
    <location>
        <begin position="4"/>
        <end position="72"/>
    </location>
</feature>
<evidence type="ECO:0000256" key="3">
    <source>
        <dbReference type="ARBA" id="ARBA00023163"/>
    </source>
</evidence>
<dbReference type="EMBL" id="CP002271">
    <property type="protein sequence ID" value="ADO69066.1"/>
    <property type="molecule type" value="Genomic_DNA"/>
</dbReference>
<dbReference type="GO" id="GO:0003677">
    <property type="term" value="F:DNA binding"/>
    <property type="evidence" value="ECO:0007669"/>
    <property type="project" value="UniProtKB-KW"/>
</dbReference>
<dbReference type="SMART" id="SM00345">
    <property type="entry name" value="HTH_GNTR"/>
    <property type="match status" value="1"/>
</dbReference>
<dbReference type="RefSeq" id="WP_002611185.1">
    <property type="nucleotide sequence ID" value="NC_014623.1"/>
</dbReference>
<dbReference type="Pfam" id="PF00392">
    <property type="entry name" value="GntR"/>
    <property type="match status" value="1"/>
</dbReference>
<dbReference type="eggNOG" id="COG2186">
    <property type="taxonomic scope" value="Bacteria"/>
</dbReference>
<keyword evidence="8" id="KW-1185">Reference proteome</keyword>
<protein>
    <submittedName>
        <fullName evidence="7">Proline-rich salivary protein</fullName>
    </submittedName>
    <submittedName>
        <fullName evidence="6">Transcriptional regulator, GntR family protein</fullName>
    </submittedName>
</protein>
<evidence type="ECO:0000256" key="2">
    <source>
        <dbReference type="ARBA" id="ARBA00023125"/>
    </source>
</evidence>
<reference evidence="6 8" key="2">
    <citation type="journal article" date="2011" name="Mol. Biol. Evol.">
        <title>Comparative genomic analysis of fruiting body formation in Myxococcales.</title>
        <authorList>
            <person name="Huntley S."/>
            <person name="Hamann N."/>
            <person name="Wegener-Feldbrugge S."/>
            <person name="Treuner-Lange A."/>
            <person name="Kube M."/>
            <person name="Reinhardt R."/>
            <person name="Klages S."/>
            <person name="Muller R."/>
            <person name="Ronning C.M."/>
            <person name="Nierman W.C."/>
            <person name="Sogaard-Andersen L."/>
        </authorList>
    </citation>
    <scope>NUCLEOTIDE SEQUENCE [LARGE SCALE GENOMIC DNA]</scope>
    <source>
        <strain evidence="6 8">DW4/3-1</strain>
    </source>
</reference>
<dbReference type="PANTHER" id="PTHR43537">
    <property type="entry name" value="TRANSCRIPTIONAL REGULATOR, GNTR FAMILY"/>
    <property type="match status" value="1"/>
</dbReference>
<accession>Q09BD1</accession>
<dbReference type="CDD" id="cd07377">
    <property type="entry name" value="WHTH_GntR"/>
    <property type="match status" value="1"/>
</dbReference>
<organism evidence="7 9">
    <name type="scientific">Stigmatella aurantiaca (strain DW4/3-1)</name>
    <dbReference type="NCBI Taxonomy" id="378806"/>
    <lineage>
        <taxon>Bacteria</taxon>
        <taxon>Pseudomonadati</taxon>
        <taxon>Myxococcota</taxon>
        <taxon>Myxococcia</taxon>
        <taxon>Myxococcales</taxon>
        <taxon>Cystobacterineae</taxon>
        <taxon>Archangiaceae</taxon>
        <taxon>Stigmatella</taxon>
    </lineage>
</organism>
<proteinExistence type="predicted"/>
<dbReference type="InterPro" id="IPR036388">
    <property type="entry name" value="WH-like_DNA-bd_sf"/>
</dbReference>
<dbReference type="KEGG" id="sur:STAUR_1262"/>
<feature type="compositionally biased region" description="Basic and acidic residues" evidence="4">
    <location>
        <begin position="258"/>
        <end position="269"/>
    </location>
</feature>
<keyword evidence="2" id="KW-0238">DNA-binding</keyword>
<evidence type="ECO:0000259" key="5">
    <source>
        <dbReference type="PROSITE" id="PS50949"/>
    </source>
</evidence>
<dbReference type="Gene3D" id="1.10.10.10">
    <property type="entry name" value="Winged helix-like DNA-binding domain superfamily/Winged helix DNA-binding domain"/>
    <property type="match status" value="1"/>
</dbReference>
<name>Q09BD1_STIAD</name>
<dbReference type="PANTHER" id="PTHR43537:SF5">
    <property type="entry name" value="UXU OPERON TRANSCRIPTIONAL REGULATOR"/>
    <property type="match status" value="1"/>
</dbReference>
<dbReference type="STRING" id="378806.STAUR_1262"/>
<dbReference type="PRINTS" id="PR00035">
    <property type="entry name" value="HTHGNTR"/>
</dbReference>
<evidence type="ECO:0000313" key="6">
    <source>
        <dbReference type="EMBL" id="ADO69066.1"/>
    </source>
</evidence>
<gene>
    <name evidence="6" type="ordered locus">STAUR_1262</name>
    <name evidence="7" type="ORF">STIAU_8623</name>
</gene>